<feature type="chain" id="PRO_5046504782" description="POTRA domain-containing protein" evidence="1">
    <location>
        <begin position="22"/>
        <end position="155"/>
    </location>
</feature>
<gene>
    <name evidence="2" type="ORF">LBV24_14530</name>
</gene>
<name>A0ABS7Y3E6_9FLAO</name>
<feature type="signal peptide" evidence="1">
    <location>
        <begin position="1"/>
        <end position="21"/>
    </location>
</feature>
<evidence type="ECO:0000313" key="2">
    <source>
        <dbReference type="EMBL" id="MCA0154444.1"/>
    </source>
</evidence>
<sequence>MHRFLLRILILFLLFSFNEINGQTAQNVEFKAVKYRPNVDAPLTSDELLKIREVYKDSTEDVILNDKAHLKRIKHLLRNRINILRLDIKGKQRNYIPLSEVELFNHYNPSLERDVVFDKYGFNPLKYNLNFYPSQNLLYRIDGTSYFIQIMSQFQ</sequence>
<evidence type="ECO:0008006" key="4">
    <source>
        <dbReference type="Google" id="ProtNLM"/>
    </source>
</evidence>
<dbReference type="EMBL" id="JAIUJS010000011">
    <property type="protein sequence ID" value="MCA0154444.1"/>
    <property type="molecule type" value="Genomic_DNA"/>
</dbReference>
<proteinExistence type="predicted"/>
<evidence type="ECO:0000256" key="1">
    <source>
        <dbReference type="SAM" id="SignalP"/>
    </source>
</evidence>
<keyword evidence="1" id="KW-0732">Signal</keyword>
<evidence type="ECO:0000313" key="3">
    <source>
        <dbReference type="Proteomes" id="UP001198402"/>
    </source>
</evidence>
<protein>
    <recommendedName>
        <fullName evidence="4">POTRA domain-containing protein</fullName>
    </recommendedName>
</protein>
<organism evidence="2 3">
    <name type="scientific">Winogradskyella vincentii</name>
    <dbReference type="NCBI Taxonomy" id="2877122"/>
    <lineage>
        <taxon>Bacteria</taxon>
        <taxon>Pseudomonadati</taxon>
        <taxon>Bacteroidota</taxon>
        <taxon>Flavobacteriia</taxon>
        <taxon>Flavobacteriales</taxon>
        <taxon>Flavobacteriaceae</taxon>
        <taxon>Winogradskyella</taxon>
    </lineage>
</organism>
<comment type="caution">
    <text evidence="2">The sequence shown here is derived from an EMBL/GenBank/DDBJ whole genome shotgun (WGS) entry which is preliminary data.</text>
</comment>
<reference evidence="3" key="1">
    <citation type="submission" date="2023-07" db="EMBL/GenBank/DDBJ databases">
        <authorList>
            <person name="Yue Y."/>
        </authorList>
    </citation>
    <scope>NUCLEOTIDE SEQUENCE [LARGE SCALE GENOMIC DNA]</scope>
    <source>
        <strain evidence="3">2Y89</strain>
    </source>
</reference>
<dbReference type="RefSeq" id="WP_224479390.1">
    <property type="nucleotide sequence ID" value="NZ_JAIUJS010000011.1"/>
</dbReference>
<dbReference type="Proteomes" id="UP001198402">
    <property type="component" value="Unassembled WGS sequence"/>
</dbReference>
<keyword evidence="3" id="KW-1185">Reference proteome</keyword>
<accession>A0ABS7Y3E6</accession>